<name>A0A0C9TFS1_PAXIN</name>
<sequence>FEVLVICPDLERMTCSHEKMTPFSQGSHNGKELAIVDLIVTFGGGKGFREECYRVPNSLLTLRENSTECVAGAVRFKAIWVIIGGDR</sequence>
<keyword evidence="2" id="KW-1185">Reference proteome</keyword>
<dbReference type="HOGENOM" id="CLU_2489436_0_0_1"/>
<reference evidence="2" key="2">
    <citation type="submission" date="2015-01" db="EMBL/GenBank/DDBJ databases">
        <title>Evolutionary Origins and Diversification of the Mycorrhizal Mutualists.</title>
        <authorList>
            <consortium name="DOE Joint Genome Institute"/>
            <consortium name="Mycorrhizal Genomics Consortium"/>
            <person name="Kohler A."/>
            <person name="Kuo A."/>
            <person name="Nagy L.G."/>
            <person name="Floudas D."/>
            <person name="Copeland A."/>
            <person name="Barry K.W."/>
            <person name="Cichocki N."/>
            <person name="Veneault-Fourrey C."/>
            <person name="LaButti K."/>
            <person name="Lindquist E.A."/>
            <person name="Lipzen A."/>
            <person name="Lundell T."/>
            <person name="Morin E."/>
            <person name="Murat C."/>
            <person name="Riley R."/>
            <person name="Ohm R."/>
            <person name="Sun H."/>
            <person name="Tunlid A."/>
            <person name="Henrissat B."/>
            <person name="Grigoriev I.V."/>
            <person name="Hibbett D.S."/>
            <person name="Martin F."/>
        </authorList>
    </citation>
    <scope>NUCLEOTIDE SEQUENCE [LARGE SCALE GENOMIC DNA]</scope>
    <source>
        <strain evidence="2">ATCC 200175</strain>
    </source>
</reference>
<feature type="non-terminal residue" evidence="1">
    <location>
        <position position="1"/>
    </location>
</feature>
<dbReference type="AlphaFoldDB" id="A0A0C9TFS1"/>
<reference evidence="1 2" key="1">
    <citation type="submission" date="2014-06" db="EMBL/GenBank/DDBJ databases">
        <authorList>
            <consortium name="DOE Joint Genome Institute"/>
            <person name="Kuo A."/>
            <person name="Kohler A."/>
            <person name="Nagy L.G."/>
            <person name="Floudas D."/>
            <person name="Copeland A."/>
            <person name="Barry K.W."/>
            <person name="Cichocki N."/>
            <person name="Veneault-Fourrey C."/>
            <person name="LaButti K."/>
            <person name="Lindquist E.A."/>
            <person name="Lipzen A."/>
            <person name="Lundell T."/>
            <person name="Morin E."/>
            <person name="Murat C."/>
            <person name="Sun H."/>
            <person name="Tunlid A."/>
            <person name="Henrissat B."/>
            <person name="Grigoriev I.V."/>
            <person name="Hibbett D.S."/>
            <person name="Martin F."/>
            <person name="Nordberg H.P."/>
            <person name="Cantor M.N."/>
            <person name="Hua S.X."/>
        </authorList>
    </citation>
    <scope>NUCLEOTIDE SEQUENCE [LARGE SCALE GENOMIC DNA]</scope>
    <source>
        <strain evidence="1 2">ATCC 200175</strain>
    </source>
</reference>
<protein>
    <submittedName>
        <fullName evidence="1">Uncharacterized protein</fullName>
    </submittedName>
</protein>
<dbReference type="EMBL" id="KN820087">
    <property type="protein sequence ID" value="KIJ06942.1"/>
    <property type="molecule type" value="Genomic_DNA"/>
</dbReference>
<evidence type="ECO:0000313" key="1">
    <source>
        <dbReference type="EMBL" id="KIJ06942.1"/>
    </source>
</evidence>
<dbReference type="OrthoDB" id="3046524at2759"/>
<proteinExistence type="predicted"/>
<organism evidence="1 2">
    <name type="scientific">Paxillus involutus ATCC 200175</name>
    <dbReference type="NCBI Taxonomy" id="664439"/>
    <lineage>
        <taxon>Eukaryota</taxon>
        <taxon>Fungi</taxon>
        <taxon>Dikarya</taxon>
        <taxon>Basidiomycota</taxon>
        <taxon>Agaricomycotina</taxon>
        <taxon>Agaricomycetes</taxon>
        <taxon>Agaricomycetidae</taxon>
        <taxon>Boletales</taxon>
        <taxon>Paxilineae</taxon>
        <taxon>Paxillaceae</taxon>
        <taxon>Paxillus</taxon>
    </lineage>
</organism>
<accession>A0A0C9TFS1</accession>
<evidence type="ECO:0000313" key="2">
    <source>
        <dbReference type="Proteomes" id="UP000053647"/>
    </source>
</evidence>
<gene>
    <name evidence="1" type="ORF">PAXINDRAFT_91229</name>
</gene>
<dbReference type="Proteomes" id="UP000053647">
    <property type="component" value="Unassembled WGS sequence"/>
</dbReference>